<dbReference type="eggNOG" id="COG2942">
    <property type="taxonomic scope" value="Bacteria"/>
</dbReference>
<dbReference type="SUPFAM" id="SSF48208">
    <property type="entry name" value="Six-hairpin glycosidases"/>
    <property type="match status" value="1"/>
</dbReference>
<dbReference type="EC" id="5.1.3.8" evidence="3"/>
<dbReference type="Pfam" id="PF07221">
    <property type="entry name" value="GlcNAc_2-epim"/>
    <property type="match status" value="1"/>
</dbReference>
<proteinExistence type="inferred from homology"/>
<dbReference type="InterPro" id="IPR008928">
    <property type="entry name" value="6-hairpin_glycosidase_sf"/>
</dbReference>
<comment type="caution">
    <text evidence="3">The sequence shown here is derived from an EMBL/GenBank/DDBJ whole genome shotgun (WGS) entry which is preliminary data.</text>
</comment>
<dbReference type="Proteomes" id="UP000010301">
    <property type="component" value="Unassembled WGS sequence"/>
</dbReference>
<organism evidence="3 4">
    <name type="scientific">Gleimia coleocanis DSM 15436</name>
    <dbReference type="NCBI Taxonomy" id="525245"/>
    <lineage>
        <taxon>Bacteria</taxon>
        <taxon>Bacillati</taxon>
        <taxon>Actinomycetota</taxon>
        <taxon>Actinomycetes</taxon>
        <taxon>Actinomycetales</taxon>
        <taxon>Actinomycetaceae</taxon>
        <taxon>Gleimia</taxon>
    </lineage>
</organism>
<keyword evidence="4" id="KW-1185">Reference proteome</keyword>
<dbReference type="InterPro" id="IPR012341">
    <property type="entry name" value="6hp_glycosidase-like_sf"/>
</dbReference>
<evidence type="ECO:0000256" key="1">
    <source>
        <dbReference type="ARBA" id="ARBA00008558"/>
    </source>
</evidence>
<sequence>MTAQRAILKNGLAPQSQRGDNMSVVNALAKDFTPEARAHQWGNLLEFARHSKTETGFGYLLDDATVSTEKPVELWISCRMVHVYSLAWIKEQKPEWKELATHGVHCLQNYFKDHEYGGWYSAISRELNEDGTCNVVDETKAAYAHAFVVLAASSAIIAGIEGGSELLDEALQSQENIWWETDHHKVRESYNRDFTETEAYRGVNANMHTVECYLAAFDATGERLWLDRALDILKWVLDEQARATNWRVAEHYDSNWNPLPEYNIDRPTDPFRPYGHTPGHGLEWGRLALHAGAELDRLGEDIPMWILECADQVIERAIRDGWDADGQPGFVYTTGEDGRPIARERMHWVMCEALGAATTLADALSGASGYGKLVGSEARVTALVEKIDQWWRYANEYLVASPGQWRHELGTENQPTAVTWGGKPDAYHVAQMLLLPDLRLAPTFALGLLS</sequence>
<reference evidence="3 4" key="1">
    <citation type="submission" date="2009-01" db="EMBL/GenBank/DDBJ databases">
        <authorList>
            <person name="Qin X."/>
            <person name="Bachman B."/>
            <person name="Battles P."/>
            <person name="Bell A."/>
            <person name="Bess C."/>
            <person name="Bickham C."/>
            <person name="Chaboub L."/>
            <person name="Chen D."/>
            <person name="Coyle M."/>
            <person name="Deiros D.R."/>
            <person name="Dinh H."/>
            <person name="Forbes L."/>
            <person name="Fowler G."/>
            <person name="Francisco L."/>
            <person name="Fu Q."/>
            <person name="Gubbala S."/>
            <person name="Hale W."/>
            <person name="Han Y."/>
            <person name="Hemphill L."/>
            <person name="Highlander S.K."/>
            <person name="Hirani K."/>
            <person name="Hogues M."/>
            <person name="Jackson L."/>
            <person name="Jakkamsetti A."/>
            <person name="Javaid M."/>
            <person name="Jiang H."/>
            <person name="Korchina V."/>
            <person name="Kovar C."/>
            <person name="Lara F."/>
            <person name="Lee S."/>
            <person name="Mata R."/>
            <person name="Mathew T."/>
            <person name="Moen C."/>
            <person name="Morales K."/>
            <person name="Munidasa M."/>
            <person name="Nazareth L."/>
            <person name="Ngo R."/>
            <person name="Nguyen L."/>
            <person name="Okwuonu G."/>
            <person name="Ongeri F."/>
            <person name="Patil S."/>
            <person name="Petrosino J."/>
            <person name="Pham C."/>
            <person name="Pham P."/>
            <person name="Pu L.-L."/>
            <person name="Puazo M."/>
            <person name="Raj R."/>
            <person name="Reid J."/>
            <person name="Rouhana J."/>
            <person name="Saada N."/>
            <person name="Shang Y."/>
            <person name="Simmons D."/>
            <person name="Thornton R."/>
            <person name="Warren J."/>
            <person name="Weissenberger G."/>
            <person name="Zhang J."/>
            <person name="Zhang L."/>
            <person name="Zhou C."/>
            <person name="Zhu D."/>
            <person name="Muzny D."/>
            <person name="Worley K."/>
            <person name="Gibbs R."/>
        </authorList>
    </citation>
    <scope>NUCLEOTIDE SEQUENCE [LARGE SCALE GENOMIC DNA]</scope>
    <source>
        <strain evidence="3 4">DSM 15436</strain>
    </source>
</reference>
<evidence type="ECO:0000313" key="3">
    <source>
        <dbReference type="EMBL" id="EEH63673.1"/>
    </source>
</evidence>
<dbReference type="PANTHER" id="PTHR15108">
    <property type="entry name" value="N-ACYLGLUCOSAMINE-2-EPIMERASE"/>
    <property type="match status" value="1"/>
</dbReference>
<dbReference type="HOGENOM" id="CLU_042253_0_0_11"/>
<dbReference type="GO" id="GO:0050121">
    <property type="term" value="F:N-acylglucosamine 2-epimerase activity"/>
    <property type="evidence" value="ECO:0007669"/>
    <property type="project" value="UniProtKB-EC"/>
</dbReference>
<dbReference type="Gene3D" id="1.50.10.10">
    <property type="match status" value="1"/>
</dbReference>
<dbReference type="GO" id="GO:0005975">
    <property type="term" value="P:carbohydrate metabolic process"/>
    <property type="evidence" value="ECO:0007669"/>
    <property type="project" value="InterPro"/>
</dbReference>
<dbReference type="STRING" id="525245.HMPREF0044_0692"/>
<protein>
    <submittedName>
        <fullName evidence="3">N-acylglucosamine 2-epimerase</fullName>
        <ecNumber evidence="3">5.1.3.8</ecNumber>
    </submittedName>
</protein>
<comment type="similarity">
    <text evidence="1">Belongs to the N-acylglucosamine 2-epimerase family.</text>
</comment>
<name>C0W0U9_9ACTO</name>
<dbReference type="EMBL" id="ACFG01000030">
    <property type="protein sequence ID" value="EEH63673.1"/>
    <property type="molecule type" value="Genomic_DNA"/>
</dbReference>
<dbReference type="InterPro" id="IPR010819">
    <property type="entry name" value="AGE/CE"/>
</dbReference>
<gene>
    <name evidence="3" type="ORF">HMPREF0044_0692</name>
</gene>
<evidence type="ECO:0000313" key="4">
    <source>
        <dbReference type="Proteomes" id="UP000010301"/>
    </source>
</evidence>
<evidence type="ECO:0000256" key="2">
    <source>
        <dbReference type="ARBA" id="ARBA00023235"/>
    </source>
</evidence>
<dbReference type="AlphaFoldDB" id="C0W0U9"/>
<accession>C0W0U9</accession>
<keyword evidence="2 3" id="KW-0413">Isomerase</keyword>